<reference evidence="1" key="1">
    <citation type="submission" date="2022-03" db="EMBL/GenBank/DDBJ databases">
        <authorList>
            <person name="Alioto T."/>
            <person name="Alioto T."/>
            <person name="Gomez Garrido J."/>
        </authorList>
    </citation>
    <scope>NUCLEOTIDE SEQUENCE</scope>
</reference>
<dbReference type="EMBL" id="OW240917">
    <property type="protein sequence ID" value="CAH2299722.1"/>
    <property type="molecule type" value="Genomic_DNA"/>
</dbReference>
<keyword evidence="2" id="KW-1185">Reference proteome</keyword>
<dbReference type="AlphaFoldDB" id="A0AAD1SI32"/>
<sequence>MESSADWSEAYQAMWKGEAADFLNQLRLLSGNYLMASGGDPSPHCGDSLTSPGLSATTKGSDNIPYCILKMDKFLD</sequence>
<evidence type="ECO:0000313" key="1">
    <source>
        <dbReference type="EMBL" id="CAH2299722.1"/>
    </source>
</evidence>
<dbReference type="Proteomes" id="UP001295444">
    <property type="component" value="Chromosome 06"/>
</dbReference>
<accession>A0AAD1SI32</accession>
<gene>
    <name evidence="1" type="ORF">PECUL_23A005400</name>
</gene>
<feature type="non-terminal residue" evidence="1">
    <location>
        <position position="76"/>
    </location>
</feature>
<proteinExistence type="predicted"/>
<protein>
    <submittedName>
        <fullName evidence="1">Uncharacterized protein</fullName>
    </submittedName>
</protein>
<organism evidence="1 2">
    <name type="scientific">Pelobates cultripes</name>
    <name type="common">Western spadefoot toad</name>
    <dbReference type="NCBI Taxonomy" id="61616"/>
    <lineage>
        <taxon>Eukaryota</taxon>
        <taxon>Metazoa</taxon>
        <taxon>Chordata</taxon>
        <taxon>Craniata</taxon>
        <taxon>Vertebrata</taxon>
        <taxon>Euteleostomi</taxon>
        <taxon>Amphibia</taxon>
        <taxon>Batrachia</taxon>
        <taxon>Anura</taxon>
        <taxon>Pelobatoidea</taxon>
        <taxon>Pelobatidae</taxon>
        <taxon>Pelobates</taxon>
    </lineage>
</organism>
<evidence type="ECO:0000313" key="2">
    <source>
        <dbReference type="Proteomes" id="UP001295444"/>
    </source>
</evidence>
<name>A0AAD1SI32_PELCU</name>